<dbReference type="AlphaFoldDB" id="A0A1M4DVQ5"/>
<organism evidence="1">
    <name type="scientific">Nonomuraea gerenzanensis</name>
    <dbReference type="NCBI Taxonomy" id="93944"/>
    <lineage>
        <taxon>Bacteria</taxon>
        <taxon>Bacillati</taxon>
        <taxon>Actinomycetota</taxon>
        <taxon>Actinomycetes</taxon>
        <taxon>Streptosporangiales</taxon>
        <taxon>Streptosporangiaceae</taxon>
        <taxon>Nonomuraea</taxon>
    </lineage>
</organism>
<gene>
    <name evidence="1" type="ORF">BN4615_P149</name>
</gene>
<sequence>MRHLVLAALGPLLLLVVPMALVALIGERLPEQVTVQGWAFATQIDLTWREWSAQPVFGVMVWAEALLIVAFQSYWHVPSGDRAPEGRYKLDDGSWDGVWSTARGRCWRCGWPMVAGWSIRRRRRTPGPR</sequence>
<dbReference type="EMBL" id="LT559118">
    <property type="protein sequence ID" value="SBO90635.1"/>
    <property type="molecule type" value="Genomic_DNA"/>
</dbReference>
<evidence type="ECO:0000313" key="1">
    <source>
        <dbReference type="EMBL" id="SBO90635.1"/>
    </source>
</evidence>
<proteinExistence type="predicted"/>
<protein>
    <submittedName>
        <fullName evidence="1">Uncharacterized protein</fullName>
    </submittedName>
</protein>
<dbReference type="RefSeq" id="WP_225270070.1">
    <property type="nucleotide sequence ID" value="NZ_CP084058.1"/>
</dbReference>
<name>A0A1M4DVQ5_9ACTN</name>
<reference evidence="1" key="1">
    <citation type="submission" date="2016-04" db="EMBL/GenBank/DDBJ databases">
        <authorList>
            <person name="Evans L.H."/>
            <person name="Alamgir A."/>
            <person name="Owens N."/>
            <person name="Weber N.D."/>
            <person name="Virtaneva K."/>
            <person name="Barbian K."/>
            <person name="Babar A."/>
            <person name="Rosenke K."/>
        </authorList>
    </citation>
    <scope>NUCLEOTIDE SEQUENCE</scope>
    <source>
        <strain evidence="1">Nono1</strain>
    </source>
</reference>
<accession>A0A1M4DVQ5</accession>